<accession>A0AA41U7J5</accession>
<name>A0AA41U7J5_9MICO</name>
<evidence type="ECO:0000313" key="2">
    <source>
        <dbReference type="EMBL" id="MCF4121440.1"/>
    </source>
</evidence>
<keyword evidence="3" id="KW-1185">Reference proteome</keyword>
<gene>
    <name evidence="2" type="ORF">L1785_10650</name>
</gene>
<dbReference type="EMBL" id="JAKGSG010000029">
    <property type="protein sequence ID" value="MCF4121440.1"/>
    <property type="molecule type" value="Genomic_DNA"/>
</dbReference>
<dbReference type="InterPro" id="IPR000073">
    <property type="entry name" value="AB_hydrolase_1"/>
</dbReference>
<dbReference type="Proteomes" id="UP001165405">
    <property type="component" value="Unassembled WGS sequence"/>
</dbReference>
<protein>
    <submittedName>
        <fullName evidence="2">Alpha/beta hydrolase</fullName>
    </submittedName>
</protein>
<evidence type="ECO:0000313" key="3">
    <source>
        <dbReference type="Proteomes" id="UP001165405"/>
    </source>
</evidence>
<comment type="caution">
    <text evidence="2">The sequence shown here is derived from an EMBL/GenBank/DDBJ whole genome shotgun (WGS) entry which is preliminary data.</text>
</comment>
<dbReference type="RefSeq" id="WP_236089235.1">
    <property type="nucleotide sequence ID" value="NZ_JAKGSG010000029.1"/>
</dbReference>
<dbReference type="PANTHER" id="PTHR46438:SF11">
    <property type="entry name" value="LIPASE-RELATED"/>
    <property type="match status" value="1"/>
</dbReference>
<sequence>MTTRFLDRPDGRLAYHVTGPDDAPLAVALHGMGANRHAFRLLAPALVEAGFRVASLDLRGHGESTAVWPAYDAERVAEDAIALVHELGGGPAVLVGSSVSSGAVTFAAARSPQDVAGIVLVGATTIQRPMNPVMRLAFWAVTHSVTLWGTFYRSLFKAGRPAGFADDTAGLLRQLREPGRLHAVAAVLEPTSVWWADGPAAEVTCPVLVVMGTRDPDFKDAAAEARAAVGAFTGTEAQLLLVQGAGHYPFLETPDEVGPAIAAFAVGAPAAGVDASPEAVPGDPRG</sequence>
<reference evidence="2" key="1">
    <citation type="submission" date="2022-01" db="EMBL/GenBank/DDBJ databases">
        <title>Antribacter sp. nov., isolated from Guizhou of China.</title>
        <authorList>
            <person name="Chengliang C."/>
            <person name="Ya Z."/>
        </authorList>
    </citation>
    <scope>NUCLEOTIDE SEQUENCE</scope>
    <source>
        <strain evidence="2">KLBMP 9083</strain>
    </source>
</reference>
<dbReference type="Gene3D" id="3.40.50.1820">
    <property type="entry name" value="alpha/beta hydrolase"/>
    <property type="match status" value="1"/>
</dbReference>
<dbReference type="AlphaFoldDB" id="A0AA41U7J5"/>
<dbReference type="InterPro" id="IPR000639">
    <property type="entry name" value="Epox_hydrolase-like"/>
</dbReference>
<dbReference type="Pfam" id="PF12697">
    <property type="entry name" value="Abhydrolase_6"/>
    <property type="match status" value="1"/>
</dbReference>
<dbReference type="PRINTS" id="PR00412">
    <property type="entry name" value="EPOXHYDRLASE"/>
</dbReference>
<feature type="domain" description="AB hydrolase-1" evidence="1">
    <location>
        <begin position="27"/>
        <end position="257"/>
    </location>
</feature>
<dbReference type="InterPro" id="IPR029058">
    <property type="entry name" value="AB_hydrolase_fold"/>
</dbReference>
<dbReference type="GO" id="GO:0016787">
    <property type="term" value="F:hydrolase activity"/>
    <property type="evidence" value="ECO:0007669"/>
    <property type="project" value="UniProtKB-KW"/>
</dbReference>
<dbReference type="SUPFAM" id="SSF53474">
    <property type="entry name" value="alpha/beta-Hydrolases"/>
    <property type="match status" value="1"/>
</dbReference>
<keyword evidence="2" id="KW-0378">Hydrolase</keyword>
<evidence type="ECO:0000259" key="1">
    <source>
        <dbReference type="Pfam" id="PF12697"/>
    </source>
</evidence>
<dbReference type="PANTHER" id="PTHR46438">
    <property type="entry name" value="ALPHA/BETA-HYDROLASES SUPERFAMILY PROTEIN"/>
    <property type="match status" value="1"/>
</dbReference>
<organism evidence="2 3">
    <name type="scientific">Antribacter soli</name>
    <dbReference type="NCBI Taxonomy" id="2910976"/>
    <lineage>
        <taxon>Bacteria</taxon>
        <taxon>Bacillati</taxon>
        <taxon>Actinomycetota</taxon>
        <taxon>Actinomycetes</taxon>
        <taxon>Micrococcales</taxon>
        <taxon>Promicromonosporaceae</taxon>
        <taxon>Antribacter</taxon>
    </lineage>
</organism>
<proteinExistence type="predicted"/>